<accession>A0A6J5H2C4</accession>
<dbReference type="Gene3D" id="3.40.50.1820">
    <property type="entry name" value="alpha/beta hydrolase"/>
    <property type="match status" value="1"/>
</dbReference>
<feature type="domain" description="AB hydrolase-1" evidence="2">
    <location>
        <begin position="44"/>
        <end position="287"/>
    </location>
</feature>
<dbReference type="EMBL" id="CADIKI010000032">
    <property type="protein sequence ID" value="CAB3810024.1"/>
    <property type="molecule type" value="Genomic_DNA"/>
</dbReference>
<evidence type="ECO:0000313" key="3">
    <source>
        <dbReference type="EMBL" id="CAB3810024.1"/>
    </source>
</evidence>
<dbReference type="RefSeq" id="WP_175166006.1">
    <property type="nucleotide sequence ID" value="NZ_CADIKI010000032.1"/>
</dbReference>
<evidence type="ECO:0000256" key="1">
    <source>
        <dbReference type="ARBA" id="ARBA00022801"/>
    </source>
</evidence>
<evidence type="ECO:0000259" key="2">
    <source>
        <dbReference type="Pfam" id="PF12697"/>
    </source>
</evidence>
<keyword evidence="1 3" id="KW-0378">Hydrolase</keyword>
<dbReference type="InterPro" id="IPR000639">
    <property type="entry name" value="Epox_hydrolase-like"/>
</dbReference>
<dbReference type="PANTHER" id="PTHR43329">
    <property type="entry name" value="EPOXIDE HYDROLASE"/>
    <property type="match status" value="1"/>
</dbReference>
<dbReference type="GO" id="GO:0004301">
    <property type="term" value="F:epoxide hydrolase activity"/>
    <property type="evidence" value="ECO:0007669"/>
    <property type="project" value="UniProtKB-EC"/>
</dbReference>
<dbReference type="Proteomes" id="UP000494252">
    <property type="component" value="Unassembled WGS sequence"/>
</dbReference>
<dbReference type="PRINTS" id="PR00412">
    <property type="entry name" value="EPOXHYDRLASE"/>
</dbReference>
<keyword evidence="4" id="KW-1185">Reference proteome</keyword>
<organism evidence="3 4">
    <name type="scientific">Paraburkholderia fynbosensis</name>
    <dbReference type="NCBI Taxonomy" id="1200993"/>
    <lineage>
        <taxon>Bacteria</taxon>
        <taxon>Pseudomonadati</taxon>
        <taxon>Pseudomonadota</taxon>
        <taxon>Betaproteobacteria</taxon>
        <taxon>Burkholderiales</taxon>
        <taxon>Burkholderiaceae</taxon>
        <taxon>Paraburkholderia</taxon>
    </lineage>
</organism>
<dbReference type="InterPro" id="IPR029058">
    <property type="entry name" value="AB_hydrolase_fold"/>
</dbReference>
<dbReference type="Pfam" id="PF12697">
    <property type="entry name" value="Abhydrolase_6"/>
    <property type="match status" value="1"/>
</dbReference>
<protein>
    <submittedName>
        <fullName evidence="3">Soluble epoxide hydrolase</fullName>
        <ecNumber evidence="3">3.3.2.10</ecNumber>
    </submittedName>
</protein>
<gene>
    <name evidence="3" type="ORF">LMG27177_07011</name>
</gene>
<dbReference type="SUPFAM" id="SSF53474">
    <property type="entry name" value="alpha/beta-Hydrolases"/>
    <property type="match status" value="1"/>
</dbReference>
<name>A0A6J5H2C4_9BURK</name>
<evidence type="ECO:0000313" key="4">
    <source>
        <dbReference type="Proteomes" id="UP000494252"/>
    </source>
</evidence>
<dbReference type="InterPro" id="IPR000073">
    <property type="entry name" value="AB_hydrolase_1"/>
</dbReference>
<reference evidence="3 4" key="1">
    <citation type="submission" date="2020-04" db="EMBL/GenBank/DDBJ databases">
        <authorList>
            <person name="De Canck E."/>
        </authorList>
    </citation>
    <scope>NUCLEOTIDE SEQUENCE [LARGE SCALE GENOMIC DNA]</scope>
    <source>
        <strain evidence="3 4">LMG 27177</strain>
    </source>
</reference>
<dbReference type="AlphaFoldDB" id="A0A6J5H2C4"/>
<dbReference type="EC" id="3.3.2.10" evidence="3"/>
<proteinExistence type="predicted"/>
<sequence length="294" mass="32757">MTFDSPLSPDHLPDGFRHDTAYVEDVKLHYVTGGQPLGTAPLMLLIHGFPQNWWEWNRVLRPLGEHFTLIVPDLRGVGFSDKTESGYTKKQLAADLFGLVQSIGDDPPHVVGHDIGAMVAYAYAWQFPTRSLTVLDASIPGVGDWDEIASSPLLFHFSFHQKRYLPEALICGGREHIYISSFINDRIDNAAAISAIDMAEYVRAYSHPGAFRAAMEMYRQFPQDVIDNRNAPRLPDSLPVLALGGDRRWGPHIVGRMSAVADNVRGGSLPRCGHFLAEEQPELLVAALREFCEH</sequence>